<reference evidence="2" key="2">
    <citation type="submission" date="2022-01" db="EMBL/GenBank/DDBJ databases">
        <authorList>
            <person name="Yamashiro T."/>
            <person name="Shiraishi A."/>
            <person name="Satake H."/>
            <person name="Nakayama K."/>
        </authorList>
    </citation>
    <scope>NUCLEOTIDE SEQUENCE</scope>
</reference>
<proteinExistence type="predicted"/>
<name>A0ABQ5ARV7_9ASTR</name>
<evidence type="ECO:0000259" key="1">
    <source>
        <dbReference type="SMART" id="SM00575"/>
    </source>
</evidence>
<sequence length="195" mass="22850">MLTETYRAMVQEWYFKRQEVADWVADKVQKRKIKSTAWVVNGVNQYQALDGRYNREVNFMNGSCEYRKWQLSGIPCGHVIAVTRFLGLTDCVQFVADWFKKERYQGTYAVSNHFVRDIKEWEFPSNIHHAIPPRIDNPQPGLVPLANAIQDSESILTYTQIYRNQLHVYVSRVELSPLVVADEYKDEGNKKEKQD</sequence>
<organism evidence="2 3">
    <name type="scientific">Tanacetum coccineum</name>
    <dbReference type="NCBI Taxonomy" id="301880"/>
    <lineage>
        <taxon>Eukaryota</taxon>
        <taxon>Viridiplantae</taxon>
        <taxon>Streptophyta</taxon>
        <taxon>Embryophyta</taxon>
        <taxon>Tracheophyta</taxon>
        <taxon>Spermatophyta</taxon>
        <taxon>Magnoliopsida</taxon>
        <taxon>eudicotyledons</taxon>
        <taxon>Gunneridae</taxon>
        <taxon>Pentapetalae</taxon>
        <taxon>asterids</taxon>
        <taxon>campanulids</taxon>
        <taxon>Asterales</taxon>
        <taxon>Asteraceae</taxon>
        <taxon>Asteroideae</taxon>
        <taxon>Anthemideae</taxon>
        <taxon>Anthemidinae</taxon>
        <taxon>Tanacetum</taxon>
    </lineage>
</organism>
<comment type="caution">
    <text evidence="2">The sequence shown here is derived from an EMBL/GenBank/DDBJ whole genome shotgun (WGS) entry which is preliminary data.</text>
</comment>
<dbReference type="EMBL" id="BQNB010012560">
    <property type="protein sequence ID" value="GJT05108.1"/>
    <property type="molecule type" value="Genomic_DNA"/>
</dbReference>
<reference evidence="2" key="1">
    <citation type="journal article" date="2022" name="Int. J. Mol. Sci.">
        <title>Draft Genome of Tanacetum Coccineum: Genomic Comparison of Closely Related Tanacetum-Family Plants.</title>
        <authorList>
            <person name="Yamashiro T."/>
            <person name="Shiraishi A."/>
            <person name="Nakayama K."/>
            <person name="Satake H."/>
        </authorList>
    </citation>
    <scope>NUCLEOTIDE SEQUENCE</scope>
</reference>
<dbReference type="InterPro" id="IPR006564">
    <property type="entry name" value="Znf_PMZ"/>
</dbReference>
<keyword evidence="3" id="KW-1185">Reference proteome</keyword>
<dbReference type="Proteomes" id="UP001151760">
    <property type="component" value="Unassembled WGS sequence"/>
</dbReference>
<dbReference type="SMART" id="SM00575">
    <property type="entry name" value="ZnF_PMZ"/>
    <property type="match status" value="1"/>
</dbReference>
<gene>
    <name evidence="2" type="ORF">Tco_0839570</name>
</gene>
<evidence type="ECO:0000313" key="2">
    <source>
        <dbReference type="EMBL" id="GJT05108.1"/>
    </source>
</evidence>
<evidence type="ECO:0000313" key="3">
    <source>
        <dbReference type="Proteomes" id="UP001151760"/>
    </source>
</evidence>
<feature type="domain" description="Zinc finger PMZ-type" evidence="1">
    <location>
        <begin position="62"/>
        <end position="89"/>
    </location>
</feature>
<accession>A0ABQ5ARV7</accession>
<protein>
    <recommendedName>
        <fullName evidence="1">Zinc finger PMZ-type domain-containing protein</fullName>
    </recommendedName>
</protein>